<keyword evidence="6" id="KW-0227">DNA damage</keyword>
<dbReference type="Gene3D" id="1.10.150.80">
    <property type="entry name" value="HRDC domain"/>
    <property type="match status" value="1"/>
</dbReference>
<dbReference type="FunFam" id="3.40.50.300:FF:000296">
    <property type="entry name" value="ATP-dependent DNA helicase RecQ"/>
    <property type="match status" value="1"/>
</dbReference>
<dbReference type="GO" id="GO:0009378">
    <property type="term" value="F:four-way junction helicase activity"/>
    <property type="evidence" value="ECO:0007669"/>
    <property type="project" value="TreeGrafter"/>
</dbReference>
<dbReference type="GO" id="GO:0005737">
    <property type="term" value="C:cytoplasm"/>
    <property type="evidence" value="ECO:0007669"/>
    <property type="project" value="TreeGrafter"/>
</dbReference>
<feature type="domain" description="HRDC" evidence="18">
    <location>
        <begin position="563"/>
        <end position="636"/>
    </location>
</feature>
<dbReference type="InterPro" id="IPR011545">
    <property type="entry name" value="DEAD/DEAH_box_helicase_dom"/>
</dbReference>
<evidence type="ECO:0000256" key="2">
    <source>
        <dbReference type="ARBA" id="ARBA00001947"/>
    </source>
</evidence>
<dbReference type="PROSITE" id="PS51194">
    <property type="entry name" value="HELICASE_CTER"/>
    <property type="match status" value="1"/>
</dbReference>
<dbReference type="Pfam" id="PF09382">
    <property type="entry name" value="RQC"/>
    <property type="match status" value="1"/>
</dbReference>
<keyword evidence="5" id="KW-0547">Nucleotide-binding</keyword>
<evidence type="ECO:0000256" key="14">
    <source>
        <dbReference type="ARBA" id="ARBA00023235"/>
    </source>
</evidence>
<dbReference type="GO" id="GO:0006281">
    <property type="term" value="P:DNA repair"/>
    <property type="evidence" value="ECO:0007669"/>
    <property type="project" value="UniProtKB-KW"/>
</dbReference>
<dbReference type="NCBIfam" id="TIGR01389">
    <property type="entry name" value="recQ"/>
    <property type="match status" value="1"/>
</dbReference>
<dbReference type="Pfam" id="PF00270">
    <property type="entry name" value="DEAD"/>
    <property type="match status" value="1"/>
</dbReference>
<evidence type="ECO:0000256" key="17">
    <source>
        <dbReference type="SAM" id="MobiDB-lite"/>
    </source>
</evidence>
<evidence type="ECO:0000256" key="11">
    <source>
        <dbReference type="ARBA" id="ARBA00023125"/>
    </source>
</evidence>
<dbReference type="GO" id="GO:0005524">
    <property type="term" value="F:ATP binding"/>
    <property type="evidence" value="ECO:0007669"/>
    <property type="project" value="UniProtKB-KW"/>
</dbReference>
<dbReference type="Pfam" id="PF00570">
    <property type="entry name" value="HRDC"/>
    <property type="match status" value="1"/>
</dbReference>
<evidence type="ECO:0000259" key="18">
    <source>
        <dbReference type="PROSITE" id="PS50967"/>
    </source>
</evidence>
<dbReference type="InterPro" id="IPR018982">
    <property type="entry name" value="RQC_domain"/>
</dbReference>
<evidence type="ECO:0000256" key="9">
    <source>
        <dbReference type="ARBA" id="ARBA00022833"/>
    </source>
</evidence>
<dbReference type="GO" id="GO:0043138">
    <property type="term" value="F:3'-5' DNA helicase activity"/>
    <property type="evidence" value="ECO:0007669"/>
    <property type="project" value="UniProtKB-EC"/>
</dbReference>
<evidence type="ECO:0000256" key="16">
    <source>
        <dbReference type="NCBIfam" id="TIGR01389"/>
    </source>
</evidence>
<proteinExistence type="inferred from homology"/>
<dbReference type="STRING" id="882378.RBRH_01709"/>
<feature type="domain" description="Helicase C-terminal" evidence="20">
    <location>
        <begin position="238"/>
        <end position="393"/>
    </location>
</feature>
<keyword evidence="9" id="KW-0862">Zinc</keyword>
<dbReference type="InterPro" id="IPR004589">
    <property type="entry name" value="DNA_helicase_ATP-dep_RecQ"/>
</dbReference>
<feature type="compositionally biased region" description="Basic and acidic residues" evidence="17">
    <location>
        <begin position="544"/>
        <end position="557"/>
    </location>
</feature>
<evidence type="ECO:0000256" key="12">
    <source>
        <dbReference type="ARBA" id="ARBA00023172"/>
    </source>
</evidence>
<dbReference type="NCBIfam" id="TIGR00614">
    <property type="entry name" value="recQ_fam"/>
    <property type="match status" value="1"/>
</dbReference>
<dbReference type="CDD" id="cd18794">
    <property type="entry name" value="SF2_C_RecQ"/>
    <property type="match status" value="1"/>
</dbReference>
<dbReference type="KEGG" id="brh:RBRH_01709"/>
<dbReference type="CDD" id="cd17920">
    <property type="entry name" value="DEXHc_RecQ"/>
    <property type="match status" value="1"/>
</dbReference>
<feature type="region of interest" description="Disordered" evidence="17">
    <location>
        <begin position="544"/>
        <end position="566"/>
    </location>
</feature>
<accession>E5APL4</accession>
<dbReference type="SMART" id="SM00341">
    <property type="entry name" value="HRDC"/>
    <property type="match status" value="1"/>
</dbReference>
<dbReference type="InterPro" id="IPR001650">
    <property type="entry name" value="Helicase_C-like"/>
</dbReference>
<dbReference type="InterPro" id="IPR027417">
    <property type="entry name" value="P-loop_NTPase"/>
</dbReference>
<dbReference type="GO" id="GO:0043590">
    <property type="term" value="C:bacterial nucleoid"/>
    <property type="evidence" value="ECO:0007669"/>
    <property type="project" value="TreeGrafter"/>
</dbReference>
<dbReference type="GO" id="GO:0009432">
    <property type="term" value="P:SOS response"/>
    <property type="evidence" value="ECO:0007669"/>
    <property type="project" value="UniProtKB-UniRule"/>
</dbReference>
<sequence length="636" mass="70101">MLKCTGLNAHAACRSYPWSCMSRCLALLKEVFGYPAFRGPQADIVEHVAAGHDSLVLMPTGGGKSLCYQIPALVRHEAGLGAGIVVSPLIALMQDQVAALTEAGVRAAYVNSALTAAEAAATERAFARGELQLLYVAPERLLTARFLELLARSRIGLFAIDEAHCVSQWGHDFRPEYMQLSALHERFPQVPRIALTATADALTREEIIERLALNNARVFISSFDRPNIRYRIVEKDNARTQLLDFIRAEHTNVDGTTDSGIVYCLSRRKVEETADWLVQQGLRALPYHAGMDAQLRQRHQQVFQHEEGVVMCATIAFGMGIDKPDVRFVAHLDLPKSIEGYYQETGRAGRDGLASNAWMAYGLGDVVQQRKMIDESEADELHKRVQTAKLDALLGLCETAGCRRVHLLGYFGETGQPCGNCDTCLEPPATWDGTREAQMALSCVYRVQRASGFGFGAGHLIDILRGNATERVKQRKHDALSTFGIGAALSEAQWRAIFRQLIALGLLAVDHGGHGVLVLTQASKPVLKGERNITLRRYAKPKRVREADGARRGERTDPTAGMSPRQRARWDRLRAWRSETAKADGVPAYVIFHDATLAELARSAPVSLDELRGVPGLGARKFERFGDELLDVISDD</sequence>
<dbReference type="Proteomes" id="UP000007437">
    <property type="component" value="Chromosome"/>
</dbReference>
<dbReference type="SUPFAM" id="SSF52540">
    <property type="entry name" value="P-loop containing nucleoside triphosphate hydrolases"/>
    <property type="match status" value="2"/>
</dbReference>
<keyword evidence="12" id="KW-0233">DNA recombination</keyword>
<keyword evidence="10" id="KW-0067">ATP-binding</keyword>
<evidence type="ECO:0000256" key="8">
    <source>
        <dbReference type="ARBA" id="ARBA00022806"/>
    </source>
</evidence>
<dbReference type="GO" id="GO:0016787">
    <property type="term" value="F:hydrolase activity"/>
    <property type="evidence" value="ECO:0007669"/>
    <property type="project" value="UniProtKB-KW"/>
</dbReference>
<dbReference type="InterPro" id="IPR044876">
    <property type="entry name" value="HRDC_dom_sf"/>
</dbReference>
<dbReference type="GO" id="GO:0003677">
    <property type="term" value="F:DNA binding"/>
    <property type="evidence" value="ECO:0007669"/>
    <property type="project" value="UniProtKB-KW"/>
</dbReference>
<dbReference type="eggNOG" id="COG0514">
    <property type="taxonomic scope" value="Bacteria"/>
</dbReference>
<evidence type="ECO:0000259" key="20">
    <source>
        <dbReference type="PROSITE" id="PS51194"/>
    </source>
</evidence>
<dbReference type="GO" id="GO:0046872">
    <property type="term" value="F:metal ion binding"/>
    <property type="evidence" value="ECO:0007669"/>
    <property type="project" value="UniProtKB-KW"/>
</dbReference>
<dbReference type="SMART" id="SM00956">
    <property type="entry name" value="RQC"/>
    <property type="match status" value="1"/>
</dbReference>
<keyword evidence="4" id="KW-0479">Metal-binding</keyword>
<evidence type="ECO:0000256" key="15">
    <source>
        <dbReference type="ARBA" id="ARBA00034617"/>
    </source>
</evidence>
<evidence type="ECO:0000256" key="4">
    <source>
        <dbReference type="ARBA" id="ARBA00022723"/>
    </source>
</evidence>
<name>E5APL4_MYCRK</name>
<dbReference type="AlphaFoldDB" id="E5APL4"/>
<dbReference type="Pfam" id="PF00271">
    <property type="entry name" value="Helicase_C"/>
    <property type="match status" value="1"/>
</dbReference>
<keyword evidence="13" id="KW-0234">DNA repair</keyword>
<dbReference type="HOGENOM" id="CLU_001103_14_3_4"/>
<dbReference type="InterPro" id="IPR014001">
    <property type="entry name" value="Helicase_ATP-bd"/>
</dbReference>
<dbReference type="SMART" id="SM00487">
    <property type="entry name" value="DEXDc"/>
    <property type="match status" value="1"/>
</dbReference>
<evidence type="ECO:0000313" key="22">
    <source>
        <dbReference type="Proteomes" id="UP000007437"/>
    </source>
</evidence>
<evidence type="ECO:0000259" key="19">
    <source>
        <dbReference type="PROSITE" id="PS51192"/>
    </source>
</evidence>
<keyword evidence="14" id="KW-0413">Isomerase</keyword>
<dbReference type="FunFam" id="3.40.50.300:FF:000156">
    <property type="entry name" value="ATP-dependent DNA helicase recQ"/>
    <property type="match status" value="1"/>
</dbReference>
<evidence type="ECO:0000256" key="3">
    <source>
        <dbReference type="ARBA" id="ARBA00005446"/>
    </source>
</evidence>
<dbReference type="PANTHER" id="PTHR13710">
    <property type="entry name" value="DNA HELICASE RECQ FAMILY MEMBER"/>
    <property type="match status" value="1"/>
</dbReference>
<dbReference type="SMART" id="SM00490">
    <property type="entry name" value="HELICc"/>
    <property type="match status" value="1"/>
</dbReference>
<dbReference type="EMBL" id="FR687359">
    <property type="protein sequence ID" value="CBW74546.1"/>
    <property type="molecule type" value="Genomic_DNA"/>
</dbReference>
<dbReference type="Gene3D" id="3.40.50.300">
    <property type="entry name" value="P-loop containing nucleotide triphosphate hydrolases"/>
    <property type="match status" value="2"/>
</dbReference>
<dbReference type="PANTHER" id="PTHR13710:SF105">
    <property type="entry name" value="ATP-DEPENDENT DNA HELICASE Q1"/>
    <property type="match status" value="1"/>
</dbReference>
<dbReference type="InterPro" id="IPR010997">
    <property type="entry name" value="HRDC-like_sf"/>
</dbReference>
<protein>
    <recommendedName>
        <fullName evidence="16">DNA helicase RecQ</fullName>
        <ecNumber evidence="16">5.6.2.4</ecNumber>
    </recommendedName>
</protein>
<dbReference type="GO" id="GO:0006310">
    <property type="term" value="P:DNA recombination"/>
    <property type="evidence" value="ECO:0007669"/>
    <property type="project" value="UniProtKB-UniRule"/>
</dbReference>
<keyword evidence="11" id="KW-0238">DNA-binding</keyword>
<dbReference type="InterPro" id="IPR036388">
    <property type="entry name" value="WH-like_DNA-bd_sf"/>
</dbReference>
<dbReference type="FunFam" id="1.10.10.10:FF:000175">
    <property type="entry name" value="ATP-dependent DNA helicase RecQ"/>
    <property type="match status" value="1"/>
</dbReference>
<gene>
    <name evidence="21" type="ordered locus">RBRH_01709</name>
</gene>
<dbReference type="GO" id="GO:0006260">
    <property type="term" value="P:DNA replication"/>
    <property type="evidence" value="ECO:0007669"/>
    <property type="project" value="InterPro"/>
</dbReference>
<comment type="catalytic activity">
    <reaction evidence="15">
        <text>Couples ATP hydrolysis with the unwinding of duplex DNA by translocating in the 3'-5' direction.</text>
        <dbReference type="EC" id="5.6.2.4"/>
    </reaction>
</comment>
<feature type="domain" description="Helicase ATP-binding" evidence="19">
    <location>
        <begin position="45"/>
        <end position="217"/>
    </location>
</feature>
<evidence type="ECO:0000256" key="6">
    <source>
        <dbReference type="ARBA" id="ARBA00022763"/>
    </source>
</evidence>
<evidence type="ECO:0000313" key="21">
    <source>
        <dbReference type="EMBL" id="CBW74546.1"/>
    </source>
</evidence>
<dbReference type="InterPro" id="IPR006293">
    <property type="entry name" value="DNA_helicase_ATP-dep_RecQ_bac"/>
</dbReference>
<dbReference type="SUPFAM" id="SSF47819">
    <property type="entry name" value="HRDC-like"/>
    <property type="match status" value="1"/>
</dbReference>
<dbReference type="GO" id="GO:0030894">
    <property type="term" value="C:replisome"/>
    <property type="evidence" value="ECO:0007669"/>
    <property type="project" value="TreeGrafter"/>
</dbReference>
<keyword evidence="8 21" id="KW-0347">Helicase</keyword>
<comment type="cofactor">
    <cofactor evidence="1">
        <name>Mg(2+)</name>
        <dbReference type="ChEBI" id="CHEBI:18420"/>
    </cofactor>
</comment>
<dbReference type="InterPro" id="IPR032284">
    <property type="entry name" value="RecQ_Zn-bd"/>
</dbReference>
<evidence type="ECO:0000256" key="1">
    <source>
        <dbReference type="ARBA" id="ARBA00001946"/>
    </source>
</evidence>
<dbReference type="Gene3D" id="1.10.10.10">
    <property type="entry name" value="Winged helix-like DNA-binding domain superfamily/Winged helix DNA-binding domain"/>
    <property type="match status" value="1"/>
</dbReference>
<comment type="cofactor">
    <cofactor evidence="2">
        <name>Zn(2+)</name>
        <dbReference type="ChEBI" id="CHEBI:29105"/>
    </cofactor>
</comment>
<dbReference type="PROSITE" id="PS51192">
    <property type="entry name" value="HELICASE_ATP_BIND_1"/>
    <property type="match status" value="1"/>
</dbReference>
<organism evidence="21 22">
    <name type="scientific">Mycetohabitans rhizoxinica (strain DSM 19002 / CIP 109453 / HKI 454)</name>
    <name type="common">Paraburkholderia rhizoxinica</name>
    <dbReference type="NCBI Taxonomy" id="882378"/>
    <lineage>
        <taxon>Bacteria</taxon>
        <taxon>Pseudomonadati</taxon>
        <taxon>Pseudomonadota</taxon>
        <taxon>Betaproteobacteria</taxon>
        <taxon>Burkholderiales</taxon>
        <taxon>Burkholderiaceae</taxon>
        <taxon>Mycetohabitans</taxon>
    </lineage>
</organism>
<dbReference type="Pfam" id="PF16124">
    <property type="entry name" value="RecQ_Zn_bind"/>
    <property type="match status" value="1"/>
</dbReference>
<evidence type="ECO:0000256" key="10">
    <source>
        <dbReference type="ARBA" id="ARBA00022840"/>
    </source>
</evidence>
<evidence type="ECO:0000256" key="13">
    <source>
        <dbReference type="ARBA" id="ARBA00023204"/>
    </source>
</evidence>
<evidence type="ECO:0000256" key="7">
    <source>
        <dbReference type="ARBA" id="ARBA00022801"/>
    </source>
</evidence>
<dbReference type="PROSITE" id="PS50967">
    <property type="entry name" value="HRDC"/>
    <property type="match status" value="1"/>
</dbReference>
<dbReference type="InterPro" id="IPR002121">
    <property type="entry name" value="HRDC_dom"/>
</dbReference>
<reference evidence="21 22" key="1">
    <citation type="journal article" date="2011" name="J. Bacteriol.">
        <title>Complete genome sequence of Burkholderia rhizoxinica, an endosymbiont of Rhizopus microsporus.</title>
        <authorList>
            <person name="Lackner G."/>
            <person name="Moebius N."/>
            <person name="Partida-Martinez L."/>
            <person name="Hertweck C."/>
        </authorList>
    </citation>
    <scope>NUCLEOTIDE SEQUENCE [LARGE SCALE GENOMIC DNA]</scope>
    <source>
        <strain evidence="22">DSM 19002 / CIP 109453 / HKI 454</strain>
    </source>
</reference>
<keyword evidence="7 21" id="KW-0378">Hydrolase</keyword>
<dbReference type="EC" id="5.6.2.4" evidence="16"/>
<comment type="similarity">
    <text evidence="3">Belongs to the helicase family. RecQ subfamily.</text>
</comment>
<evidence type="ECO:0000256" key="5">
    <source>
        <dbReference type="ARBA" id="ARBA00022741"/>
    </source>
</evidence>